<dbReference type="GO" id="GO:0007165">
    <property type="term" value="P:signal transduction"/>
    <property type="evidence" value="ECO:0007669"/>
    <property type="project" value="InterPro"/>
</dbReference>
<dbReference type="GO" id="GO:0006935">
    <property type="term" value="P:chemotaxis"/>
    <property type="evidence" value="ECO:0007669"/>
    <property type="project" value="InterPro"/>
</dbReference>
<dbReference type="SUPFAM" id="SSF50341">
    <property type="entry name" value="CheW-like"/>
    <property type="match status" value="1"/>
</dbReference>
<organism evidence="1 2">
    <name type="scientific">Leptospira weilii str. Ecochallenge</name>
    <dbReference type="NCBI Taxonomy" id="1049986"/>
    <lineage>
        <taxon>Bacteria</taxon>
        <taxon>Pseudomonadati</taxon>
        <taxon>Spirochaetota</taxon>
        <taxon>Spirochaetia</taxon>
        <taxon>Leptospirales</taxon>
        <taxon>Leptospiraceae</taxon>
        <taxon>Leptospira</taxon>
    </lineage>
</organism>
<dbReference type="InterPro" id="IPR036061">
    <property type="entry name" value="CheW-like_dom_sf"/>
</dbReference>
<gene>
    <name evidence="1" type="ORF">LEP1GSC043_2981</name>
</gene>
<proteinExistence type="predicted"/>
<protein>
    <recommendedName>
        <fullName evidence="3">CheW-like protein</fullName>
    </recommendedName>
</protein>
<sequence length="62" mass="6787">LQGEIQSVIRPMAEIFKSIKCFSGTSILGSGEIAFILDVPGLYNSIRDQEQSKNRELSVKSG</sequence>
<dbReference type="Gene3D" id="2.30.30.40">
    <property type="entry name" value="SH3 Domains"/>
    <property type="match status" value="1"/>
</dbReference>
<reference evidence="1 2" key="1">
    <citation type="submission" date="2013-02" db="EMBL/GenBank/DDBJ databases">
        <authorList>
            <person name="Harkins D.M."/>
            <person name="Durkin A.S."/>
            <person name="Brinkac L.M."/>
            <person name="Haft D.H."/>
            <person name="Selengut J.D."/>
            <person name="Sanka R."/>
            <person name="DePew J."/>
            <person name="Purushe J."/>
            <person name="Haake D.A."/>
            <person name="Matsunaga J."/>
            <person name="Vinetz J.M."/>
            <person name="Sutton G.G."/>
            <person name="Nierman W.C."/>
            <person name="Fouts D.E."/>
        </authorList>
    </citation>
    <scope>NUCLEOTIDE SEQUENCE [LARGE SCALE GENOMIC DNA]</scope>
    <source>
        <strain evidence="1 2">Ecochallenge</strain>
    </source>
</reference>
<comment type="caution">
    <text evidence="1">The sequence shown here is derived from an EMBL/GenBank/DDBJ whole genome shotgun (WGS) entry which is preliminary data.</text>
</comment>
<name>N1U1V5_9LEPT</name>
<dbReference type="AlphaFoldDB" id="N1U1V5"/>
<accession>N1U1V5</accession>
<feature type="non-terminal residue" evidence="1">
    <location>
        <position position="1"/>
    </location>
</feature>
<dbReference type="EMBL" id="AHMI02000345">
    <property type="protein sequence ID" value="EMY11889.1"/>
    <property type="molecule type" value="Genomic_DNA"/>
</dbReference>
<dbReference type="Proteomes" id="UP000012249">
    <property type="component" value="Unassembled WGS sequence"/>
</dbReference>
<evidence type="ECO:0008006" key="3">
    <source>
        <dbReference type="Google" id="ProtNLM"/>
    </source>
</evidence>
<evidence type="ECO:0000313" key="2">
    <source>
        <dbReference type="Proteomes" id="UP000012249"/>
    </source>
</evidence>
<evidence type="ECO:0000313" key="1">
    <source>
        <dbReference type="EMBL" id="EMY11889.1"/>
    </source>
</evidence>